<organism evidence="1 2">
    <name type="scientific">Arthrobacter phage DrManhattan</name>
    <dbReference type="NCBI Taxonomy" id="2419955"/>
    <lineage>
        <taxon>Viruses</taxon>
        <taxon>Duplodnaviria</taxon>
        <taxon>Heunggongvirae</taxon>
        <taxon>Uroviricota</taxon>
        <taxon>Caudoviricetes</taxon>
        <taxon>Casidaviridae</taxon>
        <taxon>Manhattanvirus</taxon>
        <taxon>Manhattanvirus drmanhattan</taxon>
    </lineage>
</organism>
<dbReference type="RefSeq" id="YP_009815367.1">
    <property type="nucleotide sequence ID" value="NC_048093.1"/>
</dbReference>
<name>A0A3G2KFH0_9CAUD</name>
<evidence type="ECO:0000313" key="1">
    <source>
        <dbReference type="EMBL" id="AYN57744.1"/>
    </source>
</evidence>
<protein>
    <submittedName>
        <fullName evidence="1">Uncharacterized protein</fullName>
    </submittedName>
</protein>
<sequence length="195" mass="21362">MNNKTATLPDIQAAATDAIYRSLGASDNVRTDLLREAARLFIDAREHFYTKDGDPDWLGRTHAYRLWVREVMSGAHVPGDEITSLQAAIRYHAGNMLRDKLDDDALDALGLKKSSPRERSIEKRVKTSGTLNLFGGGAEITEAEDIVRACYLIEAALKRVNAATIAKMPAKARRETRAALQSVADRAGELAGVVK</sequence>
<accession>A0A3G2KFH0</accession>
<keyword evidence="2" id="KW-1185">Reference proteome</keyword>
<dbReference type="GeneID" id="55006591"/>
<dbReference type="KEGG" id="vg:55006591"/>
<proteinExistence type="predicted"/>
<dbReference type="Proteomes" id="UP000266996">
    <property type="component" value="Segment"/>
</dbReference>
<evidence type="ECO:0000313" key="2">
    <source>
        <dbReference type="Proteomes" id="UP000266996"/>
    </source>
</evidence>
<gene>
    <name evidence="1" type="primary">24</name>
    <name evidence="1" type="ORF">PBI_DRMANHATTAN_24</name>
</gene>
<reference evidence="2" key="1">
    <citation type="submission" date="2018-09" db="EMBL/GenBank/DDBJ databases">
        <authorList>
            <person name="Rimple P.A."/>
            <person name="Stoner T.H."/>
            <person name="Garlena R.A."/>
            <person name="Russell D.A."/>
            <person name="Pope W.H."/>
            <person name="Jacobs-Sera D."/>
            <person name="Hatfull G.F."/>
        </authorList>
    </citation>
    <scope>NUCLEOTIDE SEQUENCE [LARGE SCALE GENOMIC DNA]</scope>
</reference>
<dbReference type="EMBL" id="MH834610">
    <property type="protein sequence ID" value="AYN57744.1"/>
    <property type="molecule type" value="Genomic_DNA"/>
</dbReference>